<comment type="caution">
    <text evidence="2">The sequence shown here is derived from an EMBL/GenBank/DDBJ whole genome shotgun (WGS) entry which is preliminary data.</text>
</comment>
<evidence type="ECO:0000313" key="2">
    <source>
        <dbReference type="EMBL" id="MEL1265148.1"/>
    </source>
</evidence>
<protein>
    <submittedName>
        <fullName evidence="2">TfoX/Sxy family protein</fullName>
    </submittedName>
</protein>
<evidence type="ECO:0000313" key="3">
    <source>
        <dbReference type="Proteomes" id="UP001459204"/>
    </source>
</evidence>
<accession>A0ABU9J1P9</accession>
<dbReference type="Pfam" id="PF04993">
    <property type="entry name" value="TfoX_N"/>
    <property type="match status" value="1"/>
</dbReference>
<dbReference type="Gene3D" id="3.30.1460.30">
    <property type="entry name" value="YgaC/TfoX-N like chaperone"/>
    <property type="match status" value="1"/>
</dbReference>
<sequence>MDDAERTFLADLFALLGPVALRAMFGGHGLYHDGIIIGIVVDGEVYLKTDAQTQPIFAAAGGEPFVYVSRQRTVAMSYWSVPAEAMESATEMLPWARLAHAAALRTAVRKPAARTRRK</sequence>
<dbReference type="SUPFAM" id="SSF159894">
    <property type="entry name" value="YgaC/TfoX-N like"/>
    <property type="match status" value="1"/>
</dbReference>
<dbReference type="PANTHER" id="PTHR36121:SF1">
    <property type="entry name" value="PROTEIN SXY"/>
    <property type="match status" value="1"/>
</dbReference>
<name>A0ABU9J1P9_9GAMM</name>
<dbReference type="RefSeq" id="WP_341726318.1">
    <property type="nucleotide sequence ID" value="NZ_JBBWWT010000005.1"/>
</dbReference>
<dbReference type="InterPro" id="IPR007076">
    <property type="entry name" value="TfoX_N"/>
</dbReference>
<organism evidence="2 3">
    <name type="scientific">Pseudoxanthomonas putridarboris</name>
    <dbReference type="NCBI Taxonomy" id="752605"/>
    <lineage>
        <taxon>Bacteria</taxon>
        <taxon>Pseudomonadati</taxon>
        <taxon>Pseudomonadota</taxon>
        <taxon>Gammaproteobacteria</taxon>
        <taxon>Lysobacterales</taxon>
        <taxon>Lysobacteraceae</taxon>
        <taxon>Pseudoxanthomonas</taxon>
    </lineage>
</organism>
<dbReference type="PANTHER" id="PTHR36121">
    <property type="entry name" value="PROTEIN SXY"/>
    <property type="match status" value="1"/>
</dbReference>
<reference evidence="2 3" key="1">
    <citation type="submission" date="2024-04" db="EMBL/GenBank/DDBJ databases">
        <title>Draft genome sequence of Pseudoxanthomonas putridarboris WD12.</title>
        <authorList>
            <person name="Oh J."/>
        </authorList>
    </citation>
    <scope>NUCLEOTIDE SEQUENCE [LARGE SCALE GENOMIC DNA]</scope>
    <source>
        <strain evidence="2 3">WD12</strain>
    </source>
</reference>
<dbReference type="Proteomes" id="UP001459204">
    <property type="component" value="Unassembled WGS sequence"/>
</dbReference>
<dbReference type="EMBL" id="JBBWWT010000005">
    <property type="protein sequence ID" value="MEL1265148.1"/>
    <property type="molecule type" value="Genomic_DNA"/>
</dbReference>
<dbReference type="InterPro" id="IPR047525">
    <property type="entry name" value="TfoX-like"/>
</dbReference>
<gene>
    <name evidence="2" type="ORF">AAD027_12350</name>
</gene>
<evidence type="ECO:0000259" key="1">
    <source>
        <dbReference type="Pfam" id="PF04993"/>
    </source>
</evidence>
<proteinExistence type="predicted"/>
<feature type="domain" description="TfoX N-terminal" evidence="1">
    <location>
        <begin position="11"/>
        <end position="103"/>
    </location>
</feature>
<keyword evidence="3" id="KW-1185">Reference proteome</keyword>